<dbReference type="EMBL" id="CM004391">
    <property type="protein sequence ID" value="OAY49433.1"/>
    <property type="molecule type" value="Genomic_DNA"/>
</dbReference>
<evidence type="ECO:0000313" key="1">
    <source>
        <dbReference type="EMBL" id="OAY49433.1"/>
    </source>
</evidence>
<comment type="caution">
    <text evidence="1">The sequence shown here is derived from an EMBL/GenBank/DDBJ whole genome shotgun (WGS) entry which is preliminary data.</text>
</comment>
<dbReference type="SUPFAM" id="SSF50814">
    <property type="entry name" value="Lipocalins"/>
    <property type="match status" value="1"/>
</dbReference>
<protein>
    <recommendedName>
        <fullName evidence="3">DUF3598 domain-containing protein</fullName>
    </recommendedName>
</protein>
<dbReference type="OrthoDB" id="1929023at2759"/>
<accession>A0A2C9VW14</accession>
<dbReference type="PANTHER" id="PTHR36025">
    <property type="entry name" value="DIHYDROOROTATE DEHYDROGENASE (DUF3598)"/>
    <property type="match status" value="1"/>
</dbReference>
<sequence length="502" mass="56856">MLSPCLHLCKTPFISNHRLGFHHTFKSTLSIRDVSIGSDFQKLNSKIFTTQCQNKPLHRQNVSRKEGVEVKGKKENVWSIDNDKAKAAAEKEKGRAKQRRRGRRVVREKQNRNGKIMVSGAMLMEIDTVLQTQEPVIRPAWNTFASSVSGIWKGVGAVFSPITAEMEPIEIGSRNEHLYDCYTLSHIETVPSPSGEQTSQIQRKIKWVTLNPYGEVLQQVGSNRLKDNEDGNASLPRNHTGNVGTSHILPDFESFDFELSDLMEEDVMGNEPGLVFFEDGSYSRGPVNIPVGVDDDSKYYLTPTFKFEQCLVKGCHKRLRIVHTIEFNNGGSDIQIMRVAIYEEQWVSPANIRDYSDMELDVKPFSQRKRTQPSELTGSWKVFEVNATPVFGDELVTEDSNSTPYVYLCAETLKKRSLPENPIYFGEEEIVDMQDVTVLWLPGGVTGYVDVSKDGILCIGVGWYSDEGINLVMERDYGLDGMLKEVRWKSEVKRRWSDPDGV</sequence>
<reference evidence="2" key="1">
    <citation type="journal article" date="2016" name="Nat. Biotechnol.">
        <title>Sequencing wild and cultivated cassava and related species reveals extensive interspecific hybridization and genetic diversity.</title>
        <authorList>
            <person name="Bredeson J.V."/>
            <person name="Lyons J.B."/>
            <person name="Prochnik S.E."/>
            <person name="Wu G.A."/>
            <person name="Ha C.M."/>
            <person name="Edsinger-Gonzales E."/>
            <person name="Grimwood J."/>
            <person name="Schmutz J."/>
            <person name="Rabbi I.Y."/>
            <person name="Egesi C."/>
            <person name="Nauluvula P."/>
            <person name="Lebot V."/>
            <person name="Ndunguru J."/>
            <person name="Mkamilo G."/>
            <person name="Bart R.S."/>
            <person name="Setter T.L."/>
            <person name="Gleadow R.M."/>
            <person name="Kulakow P."/>
            <person name="Ferguson M.E."/>
            <person name="Rounsley S."/>
            <person name="Rokhsar D.S."/>
        </authorList>
    </citation>
    <scope>NUCLEOTIDE SEQUENCE [LARGE SCALE GENOMIC DNA]</scope>
    <source>
        <strain evidence="2">cv. AM560-2</strain>
    </source>
</reference>
<dbReference type="AlphaFoldDB" id="A0A2C9VW14"/>
<dbReference type="Gramene" id="Manes.05G055800.1.v8.1">
    <property type="protein sequence ID" value="Manes.05G055800.1.v8.1.CDS"/>
    <property type="gene ID" value="Manes.05G055800.v8.1"/>
</dbReference>
<name>A0A2C9VW14_MANES</name>
<evidence type="ECO:0000313" key="2">
    <source>
        <dbReference type="Proteomes" id="UP000091857"/>
    </source>
</evidence>
<dbReference type="STRING" id="3983.A0A2C9VW14"/>
<dbReference type="InterPro" id="IPR012674">
    <property type="entry name" value="Calycin"/>
</dbReference>
<proteinExistence type="predicted"/>
<keyword evidence="2" id="KW-1185">Reference proteome</keyword>
<gene>
    <name evidence="1" type="ORF">MANES_05G055800v8</name>
</gene>
<evidence type="ECO:0008006" key="3">
    <source>
        <dbReference type="Google" id="ProtNLM"/>
    </source>
</evidence>
<organism evidence="1 2">
    <name type="scientific">Manihot esculenta</name>
    <name type="common">Cassava</name>
    <name type="synonym">Jatropha manihot</name>
    <dbReference type="NCBI Taxonomy" id="3983"/>
    <lineage>
        <taxon>Eukaryota</taxon>
        <taxon>Viridiplantae</taxon>
        <taxon>Streptophyta</taxon>
        <taxon>Embryophyta</taxon>
        <taxon>Tracheophyta</taxon>
        <taxon>Spermatophyta</taxon>
        <taxon>Magnoliopsida</taxon>
        <taxon>eudicotyledons</taxon>
        <taxon>Gunneridae</taxon>
        <taxon>Pentapetalae</taxon>
        <taxon>rosids</taxon>
        <taxon>fabids</taxon>
        <taxon>Malpighiales</taxon>
        <taxon>Euphorbiaceae</taxon>
        <taxon>Crotonoideae</taxon>
        <taxon>Manihoteae</taxon>
        <taxon>Manihot</taxon>
    </lineage>
</organism>
<dbReference type="Proteomes" id="UP000091857">
    <property type="component" value="Chromosome 5"/>
</dbReference>
<dbReference type="PANTHER" id="PTHR36025:SF1">
    <property type="entry name" value="DIHYDROOROTATE DEHYDROGENASE (DUF3598)"/>
    <property type="match status" value="1"/>
</dbReference>
<dbReference type="OMA" id="PPYVYLC"/>